<feature type="region of interest" description="Disordered" evidence="1">
    <location>
        <begin position="1"/>
        <end position="36"/>
    </location>
</feature>
<dbReference type="InterPro" id="IPR011992">
    <property type="entry name" value="EF-hand-dom_pair"/>
</dbReference>
<feature type="compositionally biased region" description="Low complexity" evidence="1">
    <location>
        <begin position="923"/>
        <end position="944"/>
    </location>
</feature>
<feature type="region of interest" description="Disordered" evidence="1">
    <location>
        <begin position="552"/>
        <end position="602"/>
    </location>
</feature>
<reference evidence="2 3" key="1">
    <citation type="submission" date="2024-02" db="EMBL/GenBank/DDBJ databases">
        <authorList>
            <person name="Chen Y."/>
            <person name="Shah S."/>
            <person name="Dougan E. K."/>
            <person name="Thang M."/>
            <person name="Chan C."/>
        </authorList>
    </citation>
    <scope>NUCLEOTIDE SEQUENCE [LARGE SCALE GENOMIC DNA]</scope>
</reference>
<comment type="caution">
    <text evidence="2">The sequence shown here is derived from an EMBL/GenBank/DDBJ whole genome shotgun (WGS) entry which is preliminary data.</text>
</comment>
<keyword evidence="3" id="KW-1185">Reference proteome</keyword>
<feature type="region of interest" description="Disordered" evidence="1">
    <location>
        <begin position="405"/>
        <end position="427"/>
    </location>
</feature>
<proteinExistence type="predicted"/>
<protein>
    <recommendedName>
        <fullName evidence="4">Calmodulin</fullName>
    </recommendedName>
</protein>
<accession>A0ABP0LID0</accession>
<sequence>MGPQRFANTQSLPQLVGQAPDTRKNGVPPTRSLPLLRQQEANTLRAEQKKSRTCVGFFVPLPHLQQKALRQNTITRAAKLQHSPVSEWRDIRPGIYSSKDVDLAKNLRGTTTHWKPHEDLAKLEAEEMRRLEKVNQRKAIQRPQHTLSMWDRKNFQNTALAGDKQFVAATLSQISEDPQARDARVQCLRDKWQMMVFLPMPGHVLSKQVLERMPPPPMQEEKDIISQRPIEGEEEEPDECEEFIFEPAELARIVHCCRKFYALGRETGPQVLTRAAFCRMACAFDGFRSQGRPWLSRSVAHFDRLATKVMVQSNGTSLTVLGVRMPDAKKQSDFNPEAPLAMLFRALVQDMLDDMGWVEARQTPTKRVSLKRNLRMWFFESLLPGAEEYALARQEVLEARIGEVKPEAGETGAEATKENENETSETNLPEVEPIEENFQVEELEESEEMDLDANEKTELYAHTFVGLKGENLLCQLLEPEVLCLWPQLSEIFGKLFEAYADLPMPDGSGSMSLKGLLRCCCDFDLFPDRVDYQTILWIYNSAEGCKEVEFQAEPQRQSNKPALSKSRSRVSGERSSKLGRGSGLRAKKSASKMGSRQMEKGDTSQCVLYHGKWIRQHLAWMTKSPQEMSTSELRAIGILTAAAKWMECQCLTAKELLAYFDDDGNAALSADELSTALQFMSFEDPPTKEDIEDVYNKLLTPKAVELDLEVIGMAMTAVSKREEYSSAAASVMVKDLAQMNKEQCNAAIFFREMLNYMRKTGTNSNDLFLKLDDENRGFLTGREITQQFRCLVTVMGCASPAFEIDNAFLWADPQGLQTFSKSDFCKLMAQVKRAERMRAQTKNPHPLFLTTSDNSDNGQNKSRKIFGPVAFMESMMKIGLEYLSYHGNPTQQALPSAQKLIWLFAFLTWSFDAAIQRQLARPGSESSRCGSRCGSSRSERLGSSQRRREELGSSQRRRDDRPYPRFLPPLQRLIARHPRLFTEALKEPCSQLDWPEWASSQDFADVLLQQCTDLVQKEREHKEGFVPFHRILLRLAAEGLVN</sequence>
<dbReference type="SUPFAM" id="SSF47473">
    <property type="entry name" value="EF-hand"/>
    <property type="match status" value="1"/>
</dbReference>
<dbReference type="EMBL" id="CAXAMM010016491">
    <property type="protein sequence ID" value="CAK9038940.1"/>
    <property type="molecule type" value="Genomic_DNA"/>
</dbReference>
<feature type="compositionally biased region" description="Polar residues" evidence="1">
    <location>
        <begin position="849"/>
        <end position="860"/>
    </location>
</feature>
<feature type="compositionally biased region" description="Polar residues" evidence="1">
    <location>
        <begin position="1"/>
        <end position="13"/>
    </location>
</feature>
<dbReference type="Proteomes" id="UP001642464">
    <property type="component" value="Unassembled WGS sequence"/>
</dbReference>
<gene>
    <name evidence="2" type="ORF">SCF082_LOCUS22842</name>
</gene>
<evidence type="ECO:0000313" key="3">
    <source>
        <dbReference type="Proteomes" id="UP001642464"/>
    </source>
</evidence>
<feature type="region of interest" description="Disordered" evidence="1">
    <location>
        <begin position="843"/>
        <end position="862"/>
    </location>
</feature>
<name>A0ABP0LID0_9DINO</name>
<evidence type="ECO:0008006" key="4">
    <source>
        <dbReference type="Google" id="ProtNLM"/>
    </source>
</evidence>
<dbReference type="Gene3D" id="1.10.238.10">
    <property type="entry name" value="EF-hand"/>
    <property type="match status" value="1"/>
</dbReference>
<organism evidence="2 3">
    <name type="scientific">Durusdinium trenchii</name>
    <dbReference type="NCBI Taxonomy" id="1381693"/>
    <lineage>
        <taxon>Eukaryota</taxon>
        <taxon>Sar</taxon>
        <taxon>Alveolata</taxon>
        <taxon>Dinophyceae</taxon>
        <taxon>Suessiales</taxon>
        <taxon>Symbiodiniaceae</taxon>
        <taxon>Durusdinium</taxon>
    </lineage>
</organism>
<feature type="compositionally biased region" description="Basic and acidic residues" evidence="1">
    <location>
        <begin position="946"/>
        <end position="963"/>
    </location>
</feature>
<feature type="region of interest" description="Disordered" evidence="1">
    <location>
        <begin position="923"/>
        <end position="966"/>
    </location>
</feature>
<evidence type="ECO:0000313" key="2">
    <source>
        <dbReference type="EMBL" id="CAK9038940.1"/>
    </source>
</evidence>
<evidence type="ECO:0000256" key="1">
    <source>
        <dbReference type="SAM" id="MobiDB-lite"/>
    </source>
</evidence>